<evidence type="ECO:0000313" key="3">
    <source>
        <dbReference type="Proteomes" id="UP000014139"/>
    </source>
</evidence>
<dbReference type="AlphaFoldDB" id="R1H871"/>
<keyword evidence="1" id="KW-0472">Membrane</keyword>
<gene>
    <name evidence="2" type="ORF">H480_41245</name>
</gene>
<protein>
    <submittedName>
        <fullName evidence="2">Integral membrane protein</fullName>
    </submittedName>
</protein>
<dbReference type="EMBL" id="AOUO01000717">
    <property type="protein sequence ID" value="EOD59830.1"/>
    <property type="molecule type" value="Genomic_DNA"/>
</dbReference>
<evidence type="ECO:0000256" key="1">
    <source>
        <dbReference type="SAM" id="Phobius"/>
    </source>
</evidence>
<accession>R1H871</accession>
<feature type="transmembrane region" description="Helical" evidence="1">
    <location>
        <begin position="6"/>
        <end position="25"/>
    </location>
</feature>
<reference evidence="2 3" key="1">
    <citation type="submission" date="2013-02" db="EMBL/GenBank/DDBJ databases">
        <title>Draft genome sequence of Amycolatopsis vancoresmycina strain DSM 44592T.</title>
        <authorList>
            <person name="Kumar S."/>
            <person name="Kaur N."/>
            <person name="Kaur C."/>
            <person name="Raghava G.P.S."/>
            <person name="Mayilraj S."/>
        </authorList>
    </citation>
    <scope>NUCLEOTIDE SEQUENCE [LARGE SCALE GENOMIC DNA]</scope>
    <source>
        <strain evidence="2 3">DSM 44592</strain>
    </source>
</reference>
<dbReference type="eggNOG" id="COG2259">
    <property type="taxonomic scope" value="Bacteria"/>
</dbReference>
<dbReference type="PATRIC" id="fig|1292037.4.peg.7724"/>
<keyword evidence="1" id="KW-1133">Transmembrane helix</keyword>
<keyword evidence="3" id="KW-1185">Reference proteome</keyword>
<proteinExistence type="predicted"/>
<organism evidence="2 3">
    <name type="scientific">Amycolatopsis vancoresmycina DSM 44592</name>
    <dbReference type="NCBI Taxonomy" id="1292037"/>
    <lineage>
        <taxon>Bacteria</taxon>
        <taxon>Bacillati</taxon>
        <taxon>Actinomycetota</taxon>
        <taxon>Actinomycetes</taxon>
        <taxon>Pseudonocardiales</taxon>
        <taxon>Pseudonocardiaceae</taxon>
        <taxon>Amycolatopsis</taxon>
    </lineage>
</organism>
<dbReference type="Proteomes" id="UP000014139">
    <property type="component" value="Unassembled WGS sequence"/>
</dbReference>
<evidence type="ECO:0000313" key="2">
    <source>
        <dbReference type="EMBL" id="EOD59830.1"/>
    </source>
</evidence>
<keyword evidence="1" id="KW-0812">Transmembrane</keyword>
<sequence length="31" mass="3467">MGEPAAVYSWVFLLFAAIGPGRFALDNLRKR</sequence>
<comment type="caution">
    <text evidence="2">The sequence shown here is derived from an EMBL/GenBank/DDBJ whole genome shotgun (WGS) entry which is preliminary data.</text>
</comment>
<name>R1H871_9PSEU</name>